<evidence type="ECO:0000313" key="4">
    <source>
        <dbReference type="Proteomes" id="UP000198211"/>
    </source>
</evidence>
<comment type="caution">
    <text evidence="3">The sequence shown here is derived from an EMBL/GenBank/DDBJ whole genome shotgun (WGS) entry which is preliminary data.</text>
</comment>
<evidence type="ECO:0000256" key="2">
    <source>
        <dbReference type="SAM" id="MobiDB-lite"/>
    </source>
</evidence>
<dbReference type="OrthoDB" id="164904at2759"/>
<protein>
    <submittedName>
        <fullName evidence="3">Uncharacterized protein</fullName>
    </submittedName>
</protein>
<feature type="region of interest" description="Disordered" evidence="2">
    <location>
        <begin position="90"/>
        <end position="174"/>
    </location>
</feature>
<keyword evidence="4" id="KW-1185">Reference proteome</keyword>
<dbReference type="Proteomes" id="UP000198211">
    <property type="component" value="Unassembled WGS sequence"/>
</dbReference>
<feature type="compositionally biased region" description="Basic and acidic residues" evidence="2">
    <location>
        <begin position="101"/>
        <end position="110"/>
    </location>
</feature>
<sequence>MTTNVTIHERILQQVESTELQRSSNSILKEEIVALRQGVDELVATFAKVEEVRDAVKQLEQGKASNGRSVGLTEVMNSVLELQRQLEEALEKTTTGMTMVRRSEETEKQVRGKRTREVSSSSDSSSSSESSSSSSSSSDEEEEEVKPKRKKQTNSDVEAEKEPELEKLSSDDGMALKTGDPCLQLARACLKTILNVKTVDNRIQPDMKTSWTKALRNIQQILKQQGRSGAATADNAAARMTAHALDSVVSVLKKIDWNTELVKEVHPLLEAFANACCSNETLTSYFVRYELH</sequence>
<evidence type="ECO:0000256" key="1">
    <source>
        <dbReference type="ARBA" id="ARBA00009569"/>
    </source>
</evidence>
<dbReference type="EMBL" id="NBNE01000516">
    <property type="protein sequence ID" value="OWZ18916.1"/>
    <property type="molecule type" value="Genomic_DNA"/>
</dbReference>
<comment type="similarity">
    <text evidence="1">Belongs to the FAM133 family.</text>
</comment>
<organism evidence="3 4">
    <name type="scientific">Phytophthora megakarya</name>
    <dbReference type="NCBI Taxonomy" id="4795"/>
    <lineage>
        <taxon>Eukaryota</taxon>
        <taxon>Sar</taxon>
        <taxon>Stramenopiles</taxon>
        <taxon>Oomycota</taxon>
        <taxon>Peronosporomycetes</taxon>
        <taxon>Peronosporales</taxon>
        <taxon>Peronosporaceae</taxon>
        <taxon>Phytophthora</taxon>
    </lineage>
</organism>
<name>A0A225WMP7_9STRA</name>
<gene>
    <name evidence="3" type="ORF">PHMEG_0006914</name>
</gene>
<reference evidence="4" key="1">
    <citation type="submission" date="2017-03" db="EMBL/GenBank/DDBJ databases">
        <title>Phytopthora megakarya and P. palmivora, two closely related causual agents of cacao black pod achieved similar genome size and gene model numbers by different mechanisms.</title>
        <authorList>
            <person name="Ali S."/>
            <person name="Shao J."/>
            <person name="Larry D.J."/>
            <person name="Kronmiller B."/>
            <person name="Shen D."/>
            <person name="Strem M.D."/>
            <person name="Melnick R.L."/>
            <person name="Guiltinan M.J."/>
            <person name="Tyler B.M."/>
            <person name="Meinhardt L.W."/>
            <person name="Bailey B.A."/>
        </authorList>
    </citation>
    <scope>NUCLEOTIDE SEQUENCE [LARGE SCALE GENOMIC DNA]</scope>
    <source>
        <strain evidence="4">zdho120</strain>
    </source>
</reference>
<dbReference type="PANTHER" id="PTHR31911">
    <property type="entry name" value="PROTEIN FAM133"/>
    <property type="match status" value="1"/>
</dbReference>
<dbReference type="InterPro" id="IPR026766">
    <property type="entry name" value="Fam133"/>
</dbReference>
<feature type="compositionally biased region" description="Basic and acidic residues" evidence="2">
    <location>
        <begin position="158"/>
        <end position="170"/>
    </location>
</feature>
<evidence type="ECO:0000313" key="3">
    <source>
        <dbReference type="EMBL" id="OWZ18916.1"/>
    </source>
</evidence>
<dbReference type="AlphaFoldDB" id="A0A225WMP7"/>
<accession>A0A225WMP7</accession>
<dbReference type="PANTHER" id="PTHR31911:SF1">
    <property type="entry name" value="FAMILY WITH SEQUENCE SIMILARITY 133 MEMBER B-RELATED"/>
    <property type="match status" value="1"/>
</dbReference>
<feature type="compositionally biased region" description="Low complexity" evidence="2">
    <location>
        <begin position="119"/>
        <end position="137"/>
    </location>
</feature>
<proteinExistence type="inferred from homology"/>